<evidence type="ECO:0000313" key="2">
    <source>
        <dbReference type="Proteomes" id="UP000244905"/>
    </source>
</evidence>
<proteinExistence type="predicted"/>
<gene>
    <name evidence="1" type="ORF">C5O23_02210</name>
</gene>
<keyword evidence="2" id="KW-1185">Reference proteome</keyword>
<comment type="caution">
    <text evidence="1">The sequence shown here is derived from an EMBL/GenBank/DDBJ whole genome shotgun (WGS) entry which is preliminary data.</text>
</comment>
<protein>
    <submittedName>
        <fullName evidence="1">Uncharacterized protein</fullName>
    </submittedName>
</protein>
<dbReference type="Proteomes" id="UP000244905">
    <property type="component" value="Unassembled WGS sequence"/>
</dbReference>
<accession>A0A2V1IMI7</accession>
<name>A0A2V1IMI7_9BACT</name>
<dbReference type="AlphaFoldDB" id="A0A2V1IMI7"/>
<dbReference type="EMBL" id="PUEC01000003">
    <property type="protein sequence ID" value="PWB03975.1"/>
    <property type="molecule type" value="Genomic_DNA"/>
</dbReference>
<evidence type="ECO:0000313" key="1">
    <source>
        <dbReference type="EMBL" id="PWB03975.1"/>
    </source>
</evidence>
<organism evidence="1 2">
    <name type="scientific">Duncaniella muris</name>
    <dbReference type="NCBI Taxonomy" id="2094150"/>
    <lineage>
        <taxon>Bacteria</taxon>
        <taxon>Pseudomonadati</taxon>
        <taxon>Bacteroidota</taxon>
        <taxon>Bacteroidia</taxon>
        <taxon>Bacteroidales</taxon>
        <taxon>Muribaculaceae</taxon>
        <taxon>Duncaniella</taxon>
    </lineage>
</organism>
<reference evidence="2" key="1">
    <citation type="submission" date="2018-02" db="EMBL/GenBank/DDBJ databases">
        <authorList>
            <person name="Clavel T."/>
            <person name="Strowig T."/>
        </authorList>
    </citation>
    <scope>NUCLEOTIDE SEQUENCE [LARGE SCALE GENOMIC DNA]</scope>
    <source>
        <strain evidence="2">DSM 103720</strain>
    </source>
</reference>
<sequence length="326" mass="37158">MLLTGCNNDIFIDDTPPSSSDFEIAIGEGKEVTFATDYLRSIQLQLDRFSYDWTTYNEYGYSQTYNDYTRLYLMDVSSSLPFISRVEAVSNDLTVEFVQEKLGKIKISSLKNISGENVSGRIKLEYSYKTEYVSFTIMREEEEGHYIITALTYEPDISNDFRTTTSNRITINNRGPNTITQSYCVENICQIYVRFETPSLRNFDIDTDSEFPLVEIPTYIQTTETEMVTGKFNGEKVRYSEELSYIKPLDSASVNGLSFSAVYPVEIPPMSAAISNMTISRIIMTAKGSLRISNPISGRSHDLPTTVTVIQPFFYTFNWKISPLDE</sequence>